<feature type="transmembrane region" description="Helical" evidence="1">
    <location>
        <begin position="148"/>
        <end position="169"/>
    </location>
</feature>
<name>A0ABU6N2L9_9BACI</name>
<reference evidence="2 3" key="1">
    <citation type="submission" date="2023-03" db="EMBL/GenBank/DDBJ databases">
        <title>Bacillus Genome Sequencing.</title>
        <authorList>
            <person name="Dunlap C."/>
        </authorList>
    </citation>
    <scope>NUCLEOTIDE SEQUENCE [LARGE SCALE GENOMIC DNA]</scope>
    <source>
        <strain evidence="2 3">B-615</strain>
    </source>
</reference>
<feature type="transmembrane region" description="Helical" evidence="1">
    <location>
        <begin position="176"/>
        <end position="197"/>
    </location>
</feature>
<keyword evidence="3" id="KW-1185">Reference proteome</keyword>
<dbReference type="RefSeq" id="WP_327921941.1">
    <property type="nucleotide sequence ID" value="NZ_JARMDB010000032.1"/>
</dbReference>
<gene>
    <name evidence="2" type="ORF">P4U88_25825</name>
</gene>
<feature type="transmembrane region" description="Helical" evidence="1">
    <location>
        <begin position="65"/>
        <end position="86"/>
    </location>
</feature>
<protein>
    <submittedName>
        <fullName evidence="2">ABC transporter permease</fullName>
    </submittedName>
</protein>
<sequence>MIRLMKADLYRLSRTKSVYIALLILAVMFLTSILTGKVSSIRVVIENGNSTLPHENLDFISSLQYFTLNASFLIWGYIIYFIQVFSKEFGNRTFKNILMAGMSRTKYIYSKLLTLLILVFSTTIFYYLMNAVVAYFYYEDSSSIPTVFLSSTAVFIVGLTLCIMVYFIIASLLQVLFNSTVAATLFIGLGPVVVQVVEIMQGWGWLKYVNYLSITQAFGLGLIKGKELLPYIYVNGTIVVIVMLLNIWLLKKKEF</sequence>
<accession>A0ABU6N2L9</accession>
<dbReference type="EMBL" id="JARMDB010000032">
    <property type="protein sequence ID" value="MED1569211.1"/>
    <property type="molecule type" value="Genomic_DNA"/>
</dbReference>
<dbReference type="PANTHER" id="PTHR37305">
    <property type="entry name" value="INTEGRAL MEMBRANE PROTEIN-RELATED"/>
    <property type="match status" value="1"/>
</dbReference>
<evidence type="ECO:0000313" key="3">
    <source>
        <dbReference type="Proteomes" id="UP001309448"/>
    </source>
</evidence>
<feature type="transmembrane region" description="Helical" evidence="1">
    <location>
        <begin position="107"/>
        <end position="128"/>
    </location>
</feature>
<evidence type="ECO:0000256" key="1">
    <source>
        <dbReference type="SAM" id="Phobius"/>
    </source>
</evidence>
<organism evidence="2 3">
    <name type="scientific">Bacillus paramycoides</name>
    <dbReference type="NCBI Taxonomy" id="2026194"/>
    <lineage>
        <taxon>Bacteria</taxon>
        <taxon>Bacillati</taxon>
        <taxon>Bacillota</taxon>
        <taxon>Bacilli</taxon>
        <taxon>Bacillales</taxon>
        <taxon>Bacillaceae</taxon>
        <taxon>Bacillus</taxon>
        <taxon>Bacillus cereus group</taxon>
    </lineage>
</organism>
<keyword evidence="1" id="KW-0812">Transmembrane</keyword>
<dbReference type="Proteomes" id="UP001309448">
    <property type="component" value="Unassembled WGS sequence"/>
</dbReference>
<proteinExistence type="predicted"/>
<evidence type="ECO:0000313" key="2">
    <source>
        <dbReference type="EMBL" id="MED1569211.1"/>
    </source>
</evidence>
<comment type="caution">
    <text evidence="2">The sequence shown here is derived from an EMBL/GenBank/DDBJ whole genome shotgun (WGS) entry which is preliminary data.</text>
</comment>
<feature type="transmembrane region" description="Helical" evidence="1">
    <location>
        <begin position="228"/>
        <end position="250"/>
    </location>
</feature>
<feature type="transmembrane region" description="Helical" evidence="1">
    <location>
        <begin position="20"/>
        <end position="45"/>
    </location>
</feature>
<keyword evidence="1" id="KW-0472">Membrane</keyword>
<dbReference type="Pfam" id="PF12730">
    <property type="entry name" value="ABC2_membrane_4"/>
    <property type="match status" value="1"/>
</dbReference>
<dbReference type="PANTHER" id="PTHR37305:SF1">
    <property type="entry name" value="MEMBRANE PROTEIN"/>
    <property type="match status" value="1"/>
</dbReference>
<keyword evidence="1" id="KW-1133">Transmembrane helix</keyword>